<dbReference type="GO" id="GO:0006006">
    <property type="term" value="P:glucose metabolic process"/>
    <property type="evidence" value="ECO:0007669"/>
    <property type="project" value="TreeGrafter"/>
</dbReference>
<dbReference type="InterPro" id="IPR029056">
    <property type="entry name" value="Ribokinase-like"/>
</dbReference>
<dbReference type="Gene3D" id="3.40.1190.20">
    <property type="match status" value="1"/>
</dbReference>
<keyword evidence="7" id="KW-0472">Membrane</keyword>
<feature type="region of interest" description="Disordered" evidence="6">
    <location>
        <begin position="1"/>
        <end position="28"/>
    </location>
</feature>
<evidence type="ECO:0000256" key="2">
    <source>
        <dbReference type="ARBA" id="ARBA00022723"/>
    </source>
</evidence>
<evidence type="ECO:0000256" key="4">
    <source>
        <dbReference type="ARBA" id="ARBA00022842"/>
    </source>
</evidence>
<gene>
    <name evidence="8" type="ORF">CYY_004352</name>
</gene>
<dbReference type="PANTHER" id="PTHR21208">
    <property type="entry name" value="ADP-DEPENDENT GLUCOKINASE"/>
    <property type="match status" value="1"/>
</dbReference>
<evidence type="ECO:0000256" key="3">
    <source>
        <dbReference type="ARBA" id="ARBA00022777"/>
    </source>
</evidence>
<dbReference type="Pfam" id="PF04587">
    <property type="entry name" value="ADP_PFK_GK"/>
    <property type="match status" value="1"/>
</dbReference>
<keyword evidence="5" id="KW-0324">Glycolysis</keyword>
<feature type="compositionally biased region" description="Low complexity" evidence="6">
    <location>
        <begin position="7"/>
        <end position="19"/>
    </location>
</feature>
<dbReference type="FunFam" id="3.40.1190.20:FF:000178">
    <property type="entry name" value="Ribosomal protein L15"/>
    <property type="match status" value="1"/>
</dbReference>
<dbReference type="EMBL" id="AJWJ01000152">
    <property type="protein sequence ID" value="KAF2074331.1"/>
    <property type="molecule type" value="Genomic_DNA"/>
</dbReference>
<keyword evidence="7" id="KW-1133">Transmembrane helix</keyword>
<dbReference type="GO" id="GO:0005783">
    <property type="term" value="C:endoplasmic reticulum"/>
    <property type="evidence" value="ECO:0007669"/>
    <property type="project" value="TreeGrafter"/>
</dbReference>
<keyword evidence="1" id="KW-0808">Transferase</keyword>
<protein>
    <recommendedName>
        <fullName evidence="10">ADP-dependent glucokinase</fullName>
    </recommendedName>
</protein>
<evidence type="ECO:0000313" key="9">
    <source>
        <dbReference type="Proteomes" id="UP000695562"/>
    </source>
</evidence>
<dbReference type="OrthoDB" id="5847021at2759"/>
<keyword evidence="7" id="KW-0812">Transmembrane</keyword>
<keyword evidence="2" id="KW-0479">Metal-binding</keyword>
<keyword evidence="4" id="KW-0460">Magnesium</keyword>
<evidence type="ECO:0000256" key="7">
    <source>
        <dbReference type="SAM" id="Phobius"/>
    </source>
</evidence>
<proteinExistence type="predicted"/>
<organism evidence="8 9">
    <name type="scientific">Polysphondylium violaceum</name>
    <dbReference type="NCBI Taxonomy" id="133409"/>
    <lineage>
        <taxon>Eukaryota</taxon>
        <taxon>Amoebozoa</taxon>
        <taxon>Evosea</taxon>
        <taxon>Eumycetozoa</taxon>
        <taxon>Dictyostelia</taxon>
        <taxon>Dictyosteliales</taxon>
        <taxon>Dictyosteliaceae</taxon>
        <taxon>Polysphondylium</taxon>
    </lineage>
</organism>
<evidence type="ECO:0000313" key="8">
    <source>
        <dbReference type="EMBL" id="KAF2074331.1"/>
    </source>
</evidence>
<comment type="caution">
    <text evidence="8">The sequence shown here is derived from an EMBL/GenBank/DDBJ whole genome shotgun (WGS) entry which is preliminary data.</text>
</comment>
<dbReference type="InterPro" id="IPR007666">
    <property type="entry name" value="ADP_PFK/GK"/>
</dbReference>
<dbReference type="Proteomes" id="UP000695562">
    <property type="component" value="Unassembled WGS sequence"/>
</dbReference>
<dbReference type="GO" id="GO:0046872">
    <property type="term" value="F:metal ion binding"/>
    <property type="evidence" value="ECO:0007669"/>
    <property type="project" value="UniProtKB-KW"/>
</dbReference>
<dbReference type="PROSITE" id="PS51255">
    <property type="entry name" value="ADPK"/>
    <property type="match status" value="1"/>
</dbReference>
<evidence type="ECO:0000256" key="1">
    <source>
        <dbReference type="ARBA" id="ARBA00022679"/>
    </source>
</evidence>
<dbReference type="PANTHER" id="PTHR21208:SF0">
    <property type="entry name" value="ADP-DEPENDENT GLUCOKINASE"/>
    <property type="match status" value="1"/>
</dbReference>
<keyword evidence="9" id="KW-1185">Reference proteome</keyword>
<evidence type="ECO:0008006" key="10">
    <source>
        <dbReference type="Google" id="ProtNLM"/>
    </source>
</evidence>
<reference evidence="8" key="1">
    <citation type="submission" date="2020-01" db="EMBL/GenBank/DDBJ databases">
        <title>Development of genomics and gene disruption for Polysphondylium violaceum indicates a role for the polyketide synthase stlB in stalk morphogenesis.</title>
        <authorList>
            <person name="Narita B."/>
            <person name="Kawabe Y."/>
            <person name="Kin K."/>
            <person name="Saito T."/>
            <person name="Gibbs R."/>
            <person name="Kuspa A."/>
            <person name="Muzny D."/>
            <person name="Queller D."/>
            <person name="Richards S."/>
            <person name="Strassman J."/>
            <person name="Sucgang R."/>
            <person name="Worley K."/>
            <person name="Schaap P."/>
        </authorList>
    </citation>
    <scope>NUCLEOTIDE SEQUENCE</scope>
    <source>
        <strain evidence="8">QSvi11</strain>
    </source>
</reference>
<sequence>MKRTTTSKESQPSTSSGSTRSKEKDPFKKVVPTKNAQNLFLGTAVCIILITVGFLYVKFINPQALANNNQNNENTFIDRDPATLQSIKNGLFRQSLWNKFNQQCSDKTVAVGYNTNLDLIVDATDLLEALKLSPSKSSVSPSQTINNLDQFEKTFSYYFKSGSAAERFVQDESTFKEIIDKALSLPKKTFFTGGNAGIMANRLAKENCNVYLNGVIGSQLKQMLDPKVKVLPYETKEKQDYDEIHLIMEYGQKNQWGDNKSPRANRFIVSNDVTNSNLLTMESFHKHLDILSEKPDLILLSGLHLLNQNTQKQRIHDMMDLLKKIPYSSDASEFLTPAKNIPVHLELASIASENFIRMLANSVIPYVDSLGLNEQEIGFLYTATGGDKYTMDDFKQPTVNVAVEAITHIFNRIVQAEDTAQMGLDLMSQWRTTTRIHFHYLTYHIVAIRKNSAWSSEKASASVAASSIEATNQACAFDSVELHLPLEFKVDYRYTPGSTKTITINKSSPVTKWQDSGIEFHIAPVLVCQSPSKTVGLGDSISTIGFLYQTVKF</sequence>
<dbReference type="SUPFAM" id="SSF53613">
    <property type="entry name" value="Ribokinase-like"/>
    <property type="match status" value="1"/>
</dbReference>
<dbReference type="GO" id="GO:0043843">
    <property type="term" value="F:ADP-specific glucokinase activity"/>
    <property type="evidence" value="ECO:0007669"/>
    <property type="project" value="TreeGrafter"/>
</dbReference>
<evidence type="ECO:0000256" key="5">
    <source>
        <dbReference type="ARBA" id="ARBA00023152"/>
    </source>
</evidence>
<dbReference type="AlphaFoldDB" id="A0A8J4PVI8"/>
<accession>A0A8J4PVI8</accession>
<keyword evidence="3" id="KW-0418">Kinase</keyword>
<dbReference type="GO" id="GO:0006096">
    <property type="term" value="P:glycolytic process"/>
    <property type="evidence" value="ECO:0007669"/>
    <property type="project" value="UniProtKB-KW"/>
</dbReference>
<name>A0A8J4PVI8_9MYCE</name>
<feature type="transmembrane region" description="Helical" evidence="7">
    <location>
        <begin position="38"/>
        <end position="57"/>
    </location>
</feature>
<evidence type="ECO:0000256" key="6">
    <source>
        <dbReference type="SAM" id="MobiDB-lite"/>
    </source>
</evidence>